<comment type="similarity">
    <text evidence="1">Belongs to the peptidase S1C family.</text>
</comment>
<dbReference type="InterPro" id="IPR036034">
    <property type="entry name" value="PDZ_sf"/>
</dbReference>
<evidence type="ECO:0000256" key="3">
    <source>
        <dbReference type="ARBA" id="ARBA00022801"/>
    </source>
</evidence>
<dbReference type="Gene3D" id="2.40.10.10">
    <property type="entry name" value="Trypsin-like serine proteases"/>
    <property type="match status" value="2"/>
</dbReference>
<dbReference type="GO" id="GO:0006508">
    <property type="term" value="P:proteolysis"/>
    <property type="evidence" value="ECO:0007669"/>
    <property type="project" value="UniProtKB-KW"/>
</dbReference>
<proteinExistence type="inferred from homology"/>
<evidence type="ECO:0000256" key="2">
    <source>
        <dbReference type="ARBA" id="ARBA00022670"/>
    </source>
</evidence>
<keyword evidence="4" id="KW-0812">Transmembrane</keyword>
<keyword evidence="3" id="KW-0378">Hydrolase</keyword>
<comment type="caution">
    <text evidence="6">The sequence shown here is derived from an EMBL/GenBank/DDBJ whole genome shotgun (WGS) entry which is preliminary data.</text>
</comment>
<dbReference type="EMBL" id="QRUP01000002">
    <property type="protein sequence ID" value="RGR76176.1"/>
    <property type="molecule type" value="Genomic_DNA"/>
</dbReference>
<dbReference type="Pfam" id="PF13180">
    <property type="entry name" value="PDZ_2"/>
    <property type="match status" value="1"/>
</dbReference>
<evidence type="ECO:0000313" key="6">
    <source>
        <dbReference type="EMBL" id="RGR76176.1"/>
    </source>
</evidence>
<dbReference type="SMART" id="SM00228">
    <property type="entry name" value="PDZ"/>
    <property type="match status" value="1"/>
</dbReference>
<reference evidence="6 7" key="1">
    <citation type="submission" date="2018-08" db="EMBL/GenBank/DDBJ databases">
        <title>A genome reference for cultivated species of the human gut microbiota.</title>
        <authorList>
            <person name="Zou Y."/>
            <person name="Xue W."/>
            <person name="Luo G."/>
        </authorList>
    </citation>
    <scope>NUCLEOTIDE SEQUENCE [LARGE SCALE GENOMIC DNA]</scope>
    <source>
        <strain evidence="6 7">AF24-29</strain>
    </source>
</reference>
<dbReference type="PRINTS" id="PR00834">
    <property type="entry name" value="PROTEASES2C"/>
</dbReference>
<keyword evidence="4" id="KW-0472">Membrane</keyword>
<dbReference type="SUPFAM" id="SSF50156">
    <property type="entry name" value="PDZ domain-like"/>
    <property type="match status" value="1"/>
</dbReference>
<dbReference type="Gene3D" id="2.30.42.10">
    <property type="match status" value="1"/>
</dbReference>
<organism evidence="6 7">
    <name type="scientific">Holdemania filiformis</name>
    <dbReference type="NCBI Taxonomy" id="61171"/>
    <lineage>
        <taxon>Bacteria</taxon>
        <taxon>Bacillati</taxon>
        <taxon>Bacillota</taxon>
        <taxon>Erysipelotrichia</taxon>
        <taxon>Erysipelotrichales</taxon>
        <taxon>Erysipelotrichaceae</taxon>
        <taxon>Holdemania</taxon>
    </lineage>
</organism>
<dbReference type="PANTHER" id="PTHR43343:SF3">
    <property type="entry name" value="PROTEASE DO-LIKE 8, CHLOROPLASTIC"/>
    <property type="match status" value="1"/>
</dbReference>
<evidence type="ECO:0000256" key="1">
    <source>
        <dbReference type="ARBA" id="ARBA00010541"/>
    </source>
</evidence>
<accession>A0A412G5A3</accession>
<dbReference type="SUPFAM" id="SSF50494">
    <property type="entry name" value="Trypsin-like serine proteases"/>
    <property type="match status" value="1"/>
</dbReference>
<protein>
    <submittedName>
        <fullName evidence="6">PDZ domain-containing protein</fullName>
    </submittedName>
</protein>
<dbReference type="PROSITE" id="PS50106">
    <property type="entry name" value="PDZ"/>
    <property type="match status" value="1"/>
</dbReference>
<keyword evidence="4" id="KW-1133">Transmembrane helix</keyword>
<dbReference type="InterPro" id="IPR043504">
    <property type="entry name" value="Peptidase_S1_PA_chymotrypsin"/>
</dbReference>
<feature type="transmembrane region" description="Helical" evidence="4">
    <location>
        <begin position="25"/>
        <end position="48"/>
    </location>
</feature>
<evidence type="ECO:0000313" key="7">
    <source>
        <dbReference type="Proteomes" id="UP000284178"/>
    </source>
</evidence>
<feature type="domain" description="PDZ" evidence="5">
    <location>
        <begin position="291"/>
        <end position="367"/>
    </location>
</feature>
<evidence type="ECO:0000259" key="5">
    <source>
        <dbReference type="PROSITE" id="PS50106"/>
    </source>
</evidence>
<dbReference type="GeneID" id="83014210"/>
<dbReference type="Pfam" id="PF13365">
    <property type="entry name" value="Trypsin_2"/>
    <property type="match status" value="1"/>
</dbReference>
<dbReference type="InterPro" id="IPR051201">
    <property type="entry name" value="Chloro_Bact_Ser_Proteases"/>
</dbReference>
<dbReference type="InterPro" id="IPR001478">
    <property type="entry name" value="PDZ"/>
</dbReference>
<dbReference type="InterPro" id="IPR001940">
    <property type="entry name" value="Peptidase_S1C"/>
</dbReference>
<name>A0A412G5A3_9FIRM</name>
<dbReference type="Proteomes" id="UP000284178">
    <property type="component" value="Unassembled WGS sequence"/>
</dbReference>
<sequence>MFDHEFSDSETAAVKKELRSMKRTFRIGLAACAFLSGVIGFSAGTLAAKSQKGSVVVQSVERRPQNLENIPVTSINIPSVAALTQNSVVEIRTESVTNSLFLRQFVTEGAGSGVIISEDGYIVTNNHVIQDARAITVALHDGTTYEAQLIATDSKMDIGVIKIEASGLTPAILGDSDSLSVGEPVVAVGNPLGQLGGTVTDGIVSALDREIILNNERRNLLQTNAAINPGNSGGGLFNADGELVGIVVAKSSGEDVEGLGFAIPINDAKPIIEDLIAQGYVGGRVSLGVTALDLTSPQLAAQYGYKTPGVYVQSVVENSSAAAGGLQPGDCFVSINGTAIEAISDVTTILNDSSVGDQLEVTVKRDGKIVELTITLQEKKG</sequence>
<dbReference type="InterPro" id="IPR009003">
    <property type="entry name" value="Peptidase_S1_PA"/>
</dbReference>
<dbReference type="RefSeq" id="WP_117893077.1">
    <property type="nucleotide sequence ID" value="NZ_CABJCV010000002.1"/>
</dbReference>
<gene>
    <name evidence="6" type="ORF">DWY25_02145</name>
</gene>
<dbReference type="GO" id="GO:0004252">
    <property type="term" value="F:serine-type endopeptidase activity"/>
    <property type="evidence" value="ECO:0007669"/>
    <property type="project" value="InterPro"/>
</dbReference>
<dbReference type="AlphaFoldDB" id="A0A412G5A3"/>
<evidence type="ECO:0000256" key="4">
    <source>
        <dbReference type="SAM" id="Phobius"/>
    </source>
</evidence>
<keyword evidence="7" id="KW-1185">Reference proteome</keyword>
<dbReference type="PANTHER" id="PTHR43343">
    <property type="entry name" value="PEPTIDASE S12"/>
    <property type="match status" value="1"/>
</dbReference>
<keyword evidence="2" id="KW-0645">Protease</keyword>